<evidence type="ECO:0000256" key="2">
    <source>
        <dbReference type="ARBA" id="ARBA00022552"/>
    </source>
</evidence>
<keyword evidence="5 6" id="KW-0539">Nucleus</keyword>
<dbReference type="InterPro" id="IPR019775">
    <property type="entry name" value="WD40_repeat_CS"/>
</dbReference>
<dbReference type="GO" id="GO:0043021">
    <property type="term" value="F:ribonucleoprotein complex binding"/>
    <property type="evidence" value="ECO:0007669"/>
    <property type="project" value="UniProtKB-UniRule"/>
</dbReference>
<dbReference type="SUPFAM" id="SSF50978">
    <property type="entry name" value="WD40 repeat-like"/>
    <property type="match status" value="1"/>
</dbReference>
<dbReference type="Gramene" id="ONK75808">
    <property type="protein sequence ID" value="ONK75808"/>
    <property type="gene ID" value="A4U43_C03F20760"/>
</dbReference>
<proteinExistence type="inferred from homology"/>
<dbReference type="FunFam" id="2.130.10.10:FF:000399">
    <property type="entry name" value="Ribosome biogenesis protein WDR12 homolog"/>
    <property type="match status" value="1"/>
</dbReference>
<dbReference type="InterPro" id="IPR015943">
    <property type="entry name" value="WD40/YVTN_repeat-like_dom_sf"/>
</dbReference>
<dbReference type="GO" id="GO:0000466">
    <property type="term" value="P:maturation of 5.8S rRNA from tricistronic rRNA transcript (SSU-rRNA, 5.8S rRNA, LSU-rRNA)"/>
    <property type="evidence" value="ECO:0007669"/>
    <property type="project" value="UniProtKB-UniRule"/>
</dbReference>
<feature type="domain" description="NLE" evidence="8">
    <location>
        <begin position="46"/>
        <end position="113"/>
    </location>
</feature>
<dbReference type="AlphaFoldDB" id="A0A5P1FBQ6"/>
<dbReference type="InterPro" id="IPR028599">
    <property type="entry name" value="WDR12/Ytm1"/>
</dbReference>
<name>A0A5P1FBQ6_ASPOF</name>
<dbReference type="Gene3D" id="2.130.10.10">
    <property type="entry name" value="YVTN repeat-like/Quinoprotein amine dehydrogenase"/>
    <property type="match status" value="1"/>
</dbReference>
<sequence length="468" mass="51325">MEMSLIATKAGDTGLGFRDCDAKNLPLFIFSSSEMDTNGSDSSRQIQVRFVTKLEPPLKAPASSIAVPSYLNRMGLSEIVNSLLKSVSSEFEPQPFDFLVDGELVRMSLEQFLLAKGISAERVLEIEYIKVVAPREQKDPCLHDDWVSAVDGSDPRFILTGCYDNISRIWKAGSLCTHILEGHTGAVTSVSILNTTGVENGNIRLATGSKDRTLRLWMLDVAGKVDYPMKIGAYKVLNGHMASVQSISSAPLGDKICSGSWDCSVKLWKVNDSEVEGDSVSIKKRKLVSDMVEESQAEIEAMSSFVGHTQCVSSVTWPELETIYSASWDHSIRSWDVETGKSPWNMVSGKVFNCLDVGGRELIAAGGSDPILRIWDPRKPGTLAPIFQFSSHASWITACKWHSSSQFHLVSSSYDGKVMLWDLRTAWPLAVIDSHKDKVLCVDWWKGDSVVSGGADSKLCISSGISIQ</sequence>
<feature type="repeat" description="WD" evidence="7">
    <location>
        <begin position="237"/>
        <end position="278"/>
    </location>
</feature>
<evidence type="ECO:0000313" key="9">
    <source>
        <dbReference type="EMBL" id="ONK75808.1"/>
    </source>
</evidence>
<dbReference type="InterPro" id="IPR012972">
    <property type="entry name" value="NLE"/>
</dbReference>
<feature type="repeat" description="WD" evidence="7">
    <location>
        <begin position="180"/>
        <end position="217"/>
    </location>
</feature>
<dbReference type="PROSITE" id="PS00678">
    <property type="entry name" value="WD_REPEATS_1"/>
    <property type="match status" value="2"/>
</dbReference>
<dbReference type="InterPro" id="IPR036322">
    <property type="entry name" value="WD40_repeat_dom_sf"/>
</dbReference>
<evidence type="ECO:0000256" key="3">
    <source>
        <dbReference type="ARBA" id="ARBA00022574"/>
    </source>
</evidence>
<evidence type="ECO:0000256" key="7">
    <source>
        <dbReference type="PROSITE-ProRule" id="PRU00221"/>
    </source>
</evidence>
<dbReference type="PANTHER" id="PTHR19855:SF11">
    <property type="entry name" value="RIBOSOME BIOGENESIS PROTEIN WDR12"/>
    <property type="match status" value="1"/>
</dbReference>
<keyword evidence="2 6" id="KW-0698">rRNA processing</keyword>
<dbReference type="CDD" id="cd00200">
    <property type="entry name" value="WD40"/>
    <property type="match status" value="1"/>
</dbReference>
<dbReference type="HAMAP" id="MF_03029">
    <property type="entry name" value="WDR12"/>
    <property type="match status" value="1"/>
</dbReference>
<accession>A0A5P1FBQ6</accession>
<comment type="subcellular location">
    <subcellularLocation>
        <location evidence="6">Nucleus</location>
        <location evidence="6">Nucleolus</location>
    </subcellularLocation>
    <subcellularLocation>
        <location evidence="6">Nucleus</location>
        <location evidence="6">Nucleoplasm</location>
    </subcellularLocation>
</comment>
<evidence type="ECO:0000256" key="1">
    <source>
        <dbReference type="ARBA" id="ARBA00022517"/>
    </source>
</evidence>
<feature type="repeat" description="WD" evidence="7">
    <location>
        <begin position="389"/>
        <end position="431"/>
    </location>
</feature>
<evidence type="ECO:0000313" key="10">
    <source>
        <dbReference type="Proteomes" id="UP000243459"/>
    </source>
</evidence>
<keyword evidence="4" id="KW-0677">Repeat</keyword>
<dbReference type="Pfam" id="PF08154">
    <property type="entry name" value="NLE"/>
    <property type="match status" value="1"/>
</dbReference>
<evidence type="ECO:0000256" key="5">
    <source>
        <dbReference type="ARBA" id="ARBA00023242"/>
    </source>
</evidence>
<reference evidence="10" key="1">
    <citation type="journal article" date="2017" name="Nat. Commun.">
        <title>The asparagus genome sheds light on the origin and evolution of a young Y chromosome.</title>
        <authorList>
            <person name="Harkess A."/>
            <person name="Zhou J."/>
            <person name="Xu C."/>
            <person name="Bowers J.E."/>
            <person name="Van der Hulst R."/>
            <person name="Ayyampalayam S."/>
            <person name="Mercati F."/>
            <person name="Riccardi P."/>
            <person name="McKain M.R."/>
            <person name="Kakrana A."/>
            <person name="Tang H."/>
            <person name="Ray J."/>
            <person name="Groenendijk J."/>
            <person name="Arikit S."/>
            <person name="Mathioni S.M."/>
            <person name="Nakano M."/>
            <person name="Shan H."/>
            <person name="Telgmann-Rauber A."/>
            <person name="Kanno A."/>
            <person name="Yue Z."/>
            <person name="Chen H."/>
            <person name="Li W."/>
            <person name="Chen Y."/>
            <person name="Xu X."/>
            <person name="Zhang Y."/>
            <person name="Luo S."/>
            <person name="Chen H."/>
            <person name="Gao J."/>
            <person name="Mao Z."/>
            <person name="Pires J.C."/>
            <person name="Luo M."/>
            <person name="Kudrna D."/>
            <person name="Wing R.A."/>
            <person name="Meyers B.C."/>
            <person name="Yi K."/>
            <person name="Kong H."/>
            <person name="Lavrijsen P."/>
            <person name="Sunseri F."/>
            <person name="Falavigna A."/>
            <person name="Ye Y."/>
            <person name="Leebens-Mack J.H."/>
            <person name="Chen G."/>
        </authorList>
    </citation>
    <scope>NUCLEOTIDE SEQUENCE [LARGE SCALE GENOMIC DNA]</scope>
    <source>
        <strain evidence="10">cv. DH0086</strain>
    </source>
</reference>
<comment type="similarity">
    <text evidence="6">Belongs to the WD repeat WDR12/YTM1 family.</text>
</comment>
<dbReference type="InterPro" id="IPR001680">
    <property type="entry name" value="WD40_rpt"/>
</dbReference>
<evidence type="ECO:0000256" key="6">
    <source>
        <dbReference type="HAMAP-Rule" id="MF_03029"/>
    </source>
</evidence>
<dbReference type="GO" id="GO:0000463">
    <property type="term" value="P:maturation of LSU-rRNA from tricistronic rRNA transcript (SSU-rRNA, 5.8S rRNA, LSU-rRNA)"/>
    <property type="evidence" value="ECO:0007669"/>
    <property type="project" value="UniProtKB-UniRule"/>
</dbReference>
<feature type="repeat" description="WD" evidence="7">
    <location>
        <begin position="305"/>
        <end position="345"/>
    </location>
</feature>
<dbReference type="PROSITE" id="PS50294">
    <property type="entry name" value="WD_REPEATS_REGION"/>
    <property type="match status" value="3"/>
</dbReference>
<dbReference type="GO" id="GO:0005730">
    <property type="term" value="C:nucleolus"/>
    <property type="evidence" value="ECO:0007669"/>
    <property type="project" value="UniProtKB-SubCell"/>
</dbReference>
<dbReference type="GO" id="GO:0005654">
    <property type="term" value="C:nucleoplasm"/>
    <property type="evidence" value="ECO:0007669"/>
    <property type="project" value="UniProtKB-SubCell"/>
</dbReference>
<dbReference type="EMBL" id="CM007383">
    <property type="protein sequence ID" value="ONK75808.1"/>
    <property type="molecule type" value="Genomic_DNA"/>
</dbReference>
<comment type="function">
    <text evidence="6">Required for maturation of ribosomal RNAs and formation of the large ribosomal subunit.</text>
</comment>
<gene>
    <name evidence="9" type="ORF">A4U43_C03F20760</name>
</gene>
<evidence type="ECO:0000259" key="8">
    <source>
        <dbReference type="Pfam" id="PF08154"/>
    </source>
</evidence>
<dbReference type="Proteomes" id="UP000243459">
    <property type="component" value="Chromosome 3"/>
</dbReference>
<dbReference type="GO" id="GO:0030687">
    <property type="term" value="C:preribosome, large subunit precursor"/>
    <property type="evidence" value="ECO:0007669"/>
    <property type="project" value="UniProtKB-UniRule"/>
</dbReference>
<dbReference type="InterPro" id="IPR020472">
    <property type="entry name" value="WD40_PAC1"/>
</dbReference>
<organism evidence="9 10">
    <name type="scientific">Asparagus officinalis</name>
    <name type="common">Garden asparagus</name>
    <dbReference type="NCBI Taxonomy" id="4686"/>
    <lineage>
        <taxon>Eukaryota</taxon>
        <taxon>Viridiplantae</taxon>
        <taxon>Streptophyta</taxon>
        <taxon>Embryophyta</taxon>
        <taxon>Tracheophyta</taxon>
        <taxon>Spermatophyta</taxon>
        <taxon>Magnoliopsida</taxon>
        <taxon>Liliopsida</taxon>
        <taxon>Asparagales</taxon>
        <taxon>Asparagaceae</taxon>
        <taxon>Asparagoideae</taxon>
        <taxon>Asparagus</taxon>
    </lineage>
</organism>
<dbReference type="Pfam" id="PF00400">
    <property type="entry name" value="WD40"/>
    <property type="match status" value="5"/>
</dbReference>
<dbReference type="PANTHER" id="PTHR19855">
    <property type="entry name" value="WD40 REPEAT PROTEIN 12, 37"/>
    <property type="match status" value="1"/>
</dbReference>
<dbReference type="PRINTS" id="PR00320">
    <property type="entry name" value="GPROTEINBRPT"/>
</dbReference>
<dbReference type="PROSITE" id="PS50082">
    <property type="entry name" value="WD_REPEATS_2"/>
    <property type="match status" value="4"/>
</dbReference>
<protein>
    <recommendedName>
        <fullName evidence="6">Ribosome biogenesis protein WDR12 homolog</fullName>
    </recommendedName>
</protein>
<keyword evidence="1 6" id="KW-0690">Ribosome biogenesis</keyword>
<evidence type="ECO:0000256" key="4">
    <source>
        <dbReference type="ARBA" id="ARBA00022737"/>
    </source>
</evidence>
<keyword evidence="3 7" id="KW-0853">WD repeat</keyword>
<dbReference type="OMA" id="DHKYVEF"/>
<dbReference type="SMART" id="SM00320">
    <property type="entry name" value="WD40"/>
    <property type="match status" value="7"/>
</dbReference>
<keyword evidence="10" id="KW-1185">Reference proteome</keyword>